<feature type="region of interest" description="Disordered" evidence="1">
    <location>
        <begin position="81"/>
        <end position="113"/>
    </location>
</feature>
<evidence type="ECO:0000313" key="4">
    <source>
        <dbReference type="Proteomes" id="UP001153636"/>
    </source>
</evidence>
<dbReference type="Proteomes" id="UP001153636">
    <property type="component" value="Chromosome 8"/>
</dbReference>
<feature type="signal peptide" evidence="2">
    <location>
        <begin position="1"/>
        <end position="19"/>
    </location>
</feature>
<organism evidence="3 4">
    <name type="scientific">Psylliodes chrysocephalus</name>
    <dbReference type="NCBI Taxonomy" id="3402493"/>
    <lineage>
        <taxon>Eukaryota</taxon>
        <taxon>Metazoa</taxon>
        <taxon>Ecdysozoa</taxon>
        <taxon>Arthropoda</taxon>
        <taxon>Hexapoda</taxon>
        <taxon>Insecta</taxon>
        <taxon>Pterygota</taxon>
        <taxon>Neoptera</taxon>
        <taxon>Endopterygota</taxon>
        <taxon>Coleoptera</taxon>
        <taxon>Polyphaga</taxon>
        <taxon>Cucujiformia</taxon>
        <taxon>Chrysomeloidea</taxon>
        <taxon>Chrysomelidae</taxon>
        <taxon>Galerucinae</taxon>
        <taxon>Alticini</taxon>
        <taxon>Psylliodes</taxon>
    </lineage>
</organism>
<proteinExistence type="predicted"/>
<sequence length="141" mass="15839">MSFLIFFCGFFLFFLQVYSDQPCLKTIRKKWEGCACRNFTEADLKKPMASIRNGIGPAAGSKRFKISRGTFQNKLKGEHTRSLGHPTVFTPAQGRREPDRSPGQLSTSGPVTKNINQKLRLKKKKVLTSKINFLLTSIASP</sequence>
<feature type="compositionally biased region" description="Polar residues" evidence="1">
    <location>
        <begin position="103"/>
        <end position="113"/>
    </location>
</feature>
<name>A0A9P0D3G6_9CUCU</name>
<protein>
    <submittedName>
        <fullName evidence="3">Uncharacterized protein</fullName>
    </submittedName>
</protein>
<keyword evidence="2" id="KW-0732">Signal</keyword>
<dbReference type="OrthoDB" id="10065929at2759"/>
<keyword evidence="4" id="KW-1185">Reference proteome</keyword>
<evidence type="ECO:0000313" key="3">
    <source>
        <dbReference type="EMBL" id="CAH1114028.1"/>
    </source>
</evidence>
<accession>A0A9P0D3G6</accession>
<evidence type="ECO:0000256" key="1">
    <source>
        <dbReference type="SAM" id="MobiDB-lite"/>
    </source>
</evidence>
<dbReference type="EMBL" id="OV651820">
    <property type="protein sequence ID" value="CAH1114028.1"/>
    <property type="molecule type" value="Genomic_DNA"/>
</dbReference>
<reference evidence="3" key="1">
    <citation type="submission" date="2022-01" db="EMBL/GenBank/DDBJ databases">
        <authorList>
            <person name="King R."/>
        </authorList>
    </citation>
    <scope>NUCLEOTIDE SEQUENCE</scope>
</reference>
<gene>
    <name evidence="3" type="ORF">PSYICH_LOCUS14190</name>
</gene>
<feature type="chain" id="PRO_5040284645" evidence="2">
    <location>
        <begin position="20"/>
        <end position="141"/>
    </location>
</feature>
<dbReference type="AlphaFoldDB" id="A0A9P0D3G6"/>
<evidence type="ECO:0000256" key="2">
    <source>
        <dbReference type="SAM" id="SignalP"/>
    </source>
</evidence>